<evidence type="ECO:0000256" key="1">
    <source>
        <dbReference type="SAM" id="MobiDB-lite"/>
    </source>
</evidence>
<dbReference type="EMBL" id="JAPFRF010000011">
    <property type="protein sequence ID" value="KAJ7315966.1"/>
    <property type="molecule type" value="Genomic_DNA"/>
</dbReference>
<organism evidence="2 3">
    <name type="scientific">Phrynocephalus forsythii</name>
    <dbReference type="NCBI Taxonomy" id="171643"/>
    <lineage>
        <taxon>Eukaryota</taxon>
        <taxon>Metazoa</taxon>
        <taxon>Chordata</taxon>
        <taxon>Craniata</taxon>
        <taxon>Vertebrata</taxon>
        <taxon>Euteleostomi</taxon>
        <taxon>Lepidosauria</taxon>
        <taxon>Squamata</taxon>
        <taxon>Bifurcata</taxon>
        <taxon>Unidentata</taxon>
        <taxon>Episquamata</taxon>
        <taxon>Toxicofera</taxon>
        <taxon>Iguania</taxon>
        <taxon>Acrodonta</taxon>
        <taxon>Agamidae</taxon>
        <taxon>Agaminae</taxon>
        <taxon>Phrynocephalus</taxon>
    </lineage>
</organism>
<keyword evidence="3" id="KW-1185">Reference proteome</keyword>
<dbReference type="OrthoDB" id="8195947at2759"/>
<evidence type="ECO:0000313" key="3">
    <source>
        <dbReference type="Proteomes" id="UP001142489"/>
    </source>
</evidence>
<sequence>MDEDVPRRGAEEQDPEEGVGEAQEEEEEGEEEDANSKAFARLNDLSGDGGRSGPGDPGSKDEKDPGSGDSEGEALPYPALAPVVFFYLDQHSRPRSWCLRLVCNPYPFFPERAPGRGFWCMTHLTPQVSPGTGRVLPTHPTSGF</sequence>
<evidence type="ECO:0008006" key="4">
    <source>
        <dbReference type="Google" id="ProtNLM"/>
    </source>
</evidence>
<dbReference type="AlphaFoldDB" id="A0A9Q0XI18"/>
<protein>
    <recommendedName>
        <fullName evidence="4">Voltage-dependent T-type calcium channel subunit alpha-1G</fullName>
    </recommendedName>
</protein>
<feature type="compositionally biased region" description="Gly residues" evidence="1">
    <location>
        <begin position="47"/>
        <end position="56"/>
    </location>
</feature>
<accession>A0A9Q0XI18</accession>
<dbReference type="Proteomes" id="UP001142489">
    <property type="component" value="Unassembled WGS sequence"/>
</dbReference>
<comment type="caution">
    <text evidence="2">The sequence shown here is derived from an EMBL/GenBank/DDBJ whole genome shotgun (WGS) entry which is preliminary data.</text>
</comment>
<name>A0A9Q0XI18_9SAUR</name>
<feature type="compositionally biased region" description="Basic and acidic residues" evidence="1">
    <location>
        <begin position="1"/>
        <end position="11"/>
    </location>
</feature>
<feature type="region of interest" description="Disordered" evidence="1">
    <location>
        <begin position="1"/>
        <end position="75"/>
    </location>
</feature>
<reference evidence="2" key="1">
    <citation type="journal article" date="2023" name="DNA Res.">
        <title>Chromosome-level genome assembly of Phrynocephalus forsythii using third-generation DNA sequencing and Hi-C analysis.</title>
        <authorList>
            <person name="Qi Y."/>
            <person name="Zhao W."/>
            <person name="Zhao Y."/>
            <person name="Niu C."/>
            <person name="Cao S."/>
            <person name="Zhang Y."/>
        </authorList>
    </citation>
    <scope>NUCLEOTIDE SEQUENCE</scope>
    <source>
        <tissue evidence="2">Muscle</tissue>
    </source>
</reference>
<evidence type="ECO:0000313" key="2">
    <source>
        <dbReference type="EMBL" id="KAJ7315966.1"/>
    </source>
</evidence>
<feature type="compositionally biased region" description="Acidic residues" evidence="1">
    <location>
        <begin position="12"/>
        <end position="33"/>
    </location>
</feature>
<gene>
    <name evidence="2" type="ORF">JRQ81_002128</name>
</gene>
<proteinExistence type="predicted"/>